<evidence type="ECO:0000313" key="2">
    <source>
        <dbReference type="Proteomes" id="UP001595945"/>
    </source>
</evidence>
<evidence type="ECO:0000313" key="1">
    <source>
        <dbReference type="EMBL" id="MFC4825805.1"/>
    </source>
</evidence>
<reference evidence="1 2" key="1">
    <citation type="journal article" date="2019" name="Int. J. Syst. Evol. Microbiol.">
        <title>The Global Catalogue of Microorganisms (GCM) 10K type strain sequencing project: providing services to taxonomists for standard genome sequencing and annotation.</title>
        <authorList>
            <consortium name="The Broad Institute Genomics Platform"/>
            <consortium name="The Broad Institute Genome Sequencing Center for Infectious Disease"/>
            <person name="Wu L."/>
            <person name="Ma J."/>
        </authorList>
    </citation>
    <scope>NUCLEOTIDE SEQUENCE [LARGE SCALE GENOMIC DNA]</scope>
    <source>
        <strain evidence="1 2">XZYJ18</strain>
    </source>
</reference>
<organism evidence="1 2">
    <name type="scientific">Halorussus aquaticus</name>
    <dbReference type="NCBI Taxonomy" id="2953748"/>
    <lineage>
        <taxon>Archaea</taxon>
        <taxon>Methanobacteriati</taxon>
        <taxon>Methanobacteriota</taxon>
        <taxon>Stenosarchaea group</taxon>
        <taxon>Halobacteria</taxon>
        <taxon>Halobacteriales</taxon>
        <taxon>Haladaptataceae</taxon>
        <taxon>Halorussus</taxon>
    </lineage>
</organism>
<name>A0ABD5Q5G7_9EURY</name>
<evidence type="ECO:0008006" key="3">
    <source>
        <dbReference type="Google" id="ProtNLM"/>
    </source>
</evidence>
<dbReference type="RefSeq" id="WP_254268566.1">
    <property type="nucleotide sequence ID" value="NZ_CP100400.1"/>
</dbReference>
<dbReference type="EMBL" id="JBHSHT010000002">
    <property type="protein sequence ID" value="MFC4825805.1"/>
    <property type="molecule type" value="Genomic_DNA"/>
</dbReference>
<keyword evidence="2" id="KW-1185">Reference proteome</keyword>
<dbReference type="AlphaFoldDB" id="A0ABD5Q5G7"/>
<protein>
    <recommendedName>
        <fullName evidence="3">DNA recombination and repair protein Rad51-like C-terminal domain-containing protein</fullName>
    </recommendedName>
</protein>
<proteinExistence type="predicted"/>
<accession>A0ABD5Q5G7</accession>
<dbReference type="Gene3D" id="3.40.50.300">
    <property type="entry name" value="P-loop containing nucleotide triphosphate hydrolases"/>
    <property type="match status" value="1"/>
</dbReference>
<sequence>MPANRRSGGRPEPELPELASGVRLLDVADEERATGPLHSLVLDHLLTNGGTAVWVDAGGHAVSQSLASLAPSPRTLDRIRVARGFTAHQHYDLVRELPEQVDDDTSLVVCPAFDRFYRGTETYADEGEDLLLRALATVAGVADRHDVPVLVTRSTRDSFSEPLAAAADETIRCEQTEFGPRFVADEFETLVYPTGNGAVQTTLAFWKRVLQARVSAAGAAETPTPEVTVDGAY</sequence>
<gene>
    <name evidence="1" type="ORF">ACFO9K_16235</name>
</gene>
<dbReference type="Proteomes" id="UP001595945">
    <property type="component" value="Unassembled WGS sequence"/>
</dbReference>
<dbReference type="GeneID" id="73043468"/>
<dbReference type="InterPro" id="IPR027417">
    <property type="entry name" value="P-loop_NTPase"/>
</dbReference>
<comment type="caution">
    <text evidence="1">The sequence shown here is derived from an EMBL/GenBank/DDBJ whole genome shotgun (WGS) entry which is preliminary data.</text>
</comment>